<name>A0A964TA61_9FLAO</name>
<evidence type="ECO:0000256" key="1">
    <source>
        <dbReference type="ARBA" id="ARBA00022898"/>
    </source>
</evidence>
<keyword evidence="1" id="KW-0663">Pyridoxal phosphate</keyword>
<reference evidence="3" key="1">
    <citation type="submission" date="2020-01" db="EMBL/GenBank/DDBJ databases">
        <title>Muricauda ochracea sp. nov., isolated from a tidal flat of Garorim bay in Korea.</title>
        <authorList>
            <person name="Kim D."/>
            <person name="Yoo Y."/>
            <person name="Kim J.-J."/>
        </authorList>
    </citation>
    <scope>NUCLEOTIDE SEQUENCE</scope>
    <source>
        <strain evidence="3">JGD-17</strain>
    </source>
</reference>
<keyword evidence="3" id="KW-0032">Aminotransferase</keyword>
<dbReference type="InterPro" id="IPR015422">
    <property type="entry name" value="PyrdxlP-dep_Trfase_small"/>
</dbReference>
<keyword evidence="4" id="KW-1185">Reference proteome</keyword>
<dbReference type="Proteomes" id="UP000667650">
    <property type="component" value="Unassembled WGS sequence"/>
</dbReference>
<dbReference type="InterPro" id="IPR015424">
    <property type="entry name" value="PyrdxlP-dep_Trfase"/>
</dbReference>
<evidence type="ECO:0000313" key="3">
    <source>
        <dbReference type="EMBL" id="NAY91078.1"/>
    </source>
</evidence>
<dbReference type="PANTHER" id="PTHR43586">
    <property type="entry name" value="CYSTEINE DESULFURASE"/>
    <property type="match status" value="1"/>
</dbReference>
<organism evidence="3 4">
    <name type="scientific">Flagellimonas ochracea</name>
    <dbReference type="NCBI Taxonomy" id="2696472"/>
    <lineage>
        <taxon>Bacteria</taxon>
        <taxon>Pseudomonadati</taxon>
        <taxon>Bacteroidota</taxon>
        <taxon>Flavobacteriia</taxon>
        <taxon>Flavobacteriales</taxon>
        <taxon>Flavobacteriaceae</taxon>
        <taxon>Flagellimonas</taxon>
    </lineage>
</organism>
<feature type="domain" description="Aminotransferase class V" evidence="2">
    <location>
        <begin position="57"/>
        <end position="359"/>
    </location>
</feature>
<evidence type="ECO:0000313" key="4">
    <source>
        <dbReference type="Proteomes" id="UP000667650"/>
    </source>
</evidence>
<comment type="caution">
    <text evidence="3">The sequence shown here is derived from an EMBL/GenBank/DDBJ whole genome shotgun (WGS) entry which is preliminary data.</text>
</comment>
<keyword evidence="3" id="KW-0808">Transferase</keyword>
<sequence>MIKSQRDKFDLPKDVTYLNCANIAPLMKSLSRLGKEAIDQRARPYQISRSDWFEPTDKLKRNFAKLINCENHNRIAVLPSVSYGIASVAKNIQLNPNDQILVVDEQYPSNYYSWVNIAQEFGAEIKVVKPPSDLKNKGKIWNEKILESINGETKIVALGNVHWTDGTLFKLKEISDKVKQHNALLIIDGSQSIGALPFDIQEIKPDAVFAVGYKWLLGAFSFAFGYFGSQFDNGKPLEENWINRKDSHDFQRLVEYTPEYSPLAGRYNVGENSNFHLTSLMNGAIEQLLEWDVANIQEYCKKLTAETINELRELGCIIEENDYRTSNLFGIRFDNSIDLNALQAKFEKNKIYASLRGSAVRISTNVYTDQNDMDKLVDCIKTILK</sequence>
<dbReference type="Gene3D" id="3.90.1150.10">
    <property type="entry name" value="Aspartate Aminotransferase, domain 1"/>
    <property type="match status" value="1"/>
</dbReference>
<gene>
    <name evidence="3" type="ORF">GTQ34_04020</name>
</gene>
<dbReference type="PANTHER" id="PTHR43586:SF15">
    <property type="entry name" value="BLR3095 PROTEIN"/>
    <property type="match status" value="1"/>
</dbReference>
<protein>
    <submittedName>
        <fullName evidence="3">Aminotransferase class V-fold PLP-dependent enzyme</fullName>
    </submittedName>
</protein>
<evidence type="ECO:0000259" key="2">
    <source>
        <dbReference type="Pfam" id="PF00266"/>
    </source>
</evidence>
<dbReference type="EMBL" id="JAAABI010000001">
    <property type="protein sequence ID" value="NAY91078.1"/>
    <property type="molecule type" value="Genomic_DNA"/>
</dbReference>
<dbReference type="Pfam" id="PF00266">
    <property type="entry name" value="Aminotran_5"/>
    <property type="match status" value="1"/>
</dbReference>
<dbReference type="SUPFAM" id="SSF53383">
    <property type="entry name" value="PLP-dependent transferases"/>
    <property type="match status" value="1"/>
</dbReference>
<dbReference type="AlphaFoldDB" id="A0A964TA61"/>
<dbReference type="InterPro" id="IPR015421">
    <property type="entry name" value="PyrdxlP-dep_Trfase_major"/>
</dbReference>
<accession>A0A964TA61</accession>
<proteinExistence type="predicted"/>
<dbReference type="RefSeq" id="WP_166522465.1">
    <property type="nucleotide sequence ID" value="NZ_JAAABI010000001.1"/>
</dbReference>
<dbReference type="Gene3D" id="3.40.640.10">
    <property type="entry name" value="Type I PLP-dependent aspartate aminotransferase-like (Major domain)"/>
    <property type="match status" value="1"/>
</dbReference>
<dbReference type="GO" id="GO:0008483">
    <property type="term" value="F:transaminase activity"/>
    <property type="evidence" value="ECO:0007669"/>
    <property type="project" value="UniProtKB-KW"/>
</dbReference>
<dbReference type="InterPro" id="IPR000192">
    <property type="entry name" value="Aminotrans_V_dom"/>
</dbReference>